<proteinExistence type="predicted"/>
<dbReference type="Proteomes" id="UP000023566">
    <property type="component" value="Chromosome"/>
</dbReference>
<protein>
    <recommendedName>
        <fullName evidence="1">YokE-like PH domain-containing protein</fullName>
    </recommendedName>
</protein>
<evidence type="ECO:0000313" key="2">
    <source>
        <dbReference type="EMBL" id="EZP77645.1"/>
    </source>
</evidence>
<keyword evidence="3" id="KW-1185">Reference proteome</keyword>
<dbReference type="EMBL" id="AOTZ01000004">
    <property type="protein sequence ID" value="EZP77645.1"/>
    <property type="molecule type" value="Genomic_DNA"/>
</dbReference>
<gene>
    <name evidence="2" type="ORF">H839_08429</name>
</gene>
<evidence type="ECO:0000313" key="3">
    <source>
        <dbReference type="Proteomes" id="UP000023566"/>
    </source>
</evidence>
<evidence type="ECO:0000259" key="1">
    <source>
        <dbReference type="Pfam" id="PF14470"/>
    </source>
</evidence>
<dbReference type="Pfam" id="PF14470">
    <property type="entry name" value="bPH_3"/>
    <property type="match status" value="1"/>
</dbReference>
<dbReference type="AlphaFoldDB" id="A0ABC9VGK0"/>
<name>A0ABC9VGK0_9BACL</name>
<organism evidence="2 3">
    <name type="scientific">Parageobacillus genomosp. 1</name>
    <dbReference type="NCBI Taxonomy" id="1295642"/>
    <lineage>
        <taxon>Bacteria</taxon>
        <taxon>Bacillati</taxon>
        <taxon>Bacillota</taxon>
        <taxon>Bacilli</taxon>
        <taxon>Bacillales</taxon>
        <taxon>Anoxybacillaceae</taxon>
        <taxon>Parageobacillus</taxon>
    </lineage>
</organism>
<dbReference type="InterPro" id="IPR039519">
    <property type="entry name" value="YokE-like_PH"/>
</dbReference>
<reference evidence="2 3" key="1">
    <citation type="journal article" date="2014" name="Appl. Microbiol. Biotechnol.">
        <title>Transformable facultative thermophile Geobacillus stearothermophilus NUB3621 as a host strain for metabolic engineering.</title>
        <authorList>
            <person name="Blanchard K."/>
            <person name="Robic S."/>
            <person name="Matsumura I."/>
        </authorList>
    </citation>
    <scope>NUCLEOTIDE SEQUENCE [LARGE SCALE GENOMIC DNA]</scope>
    <source>
        <strain evidence="2 3">NUB3621</strain>
    </source>
</reference>
<feature type="domain" description="YokE-like PH" evidence="1">
    <location>
        <begin position="49"/>
        <end position="153"/>
    </location>
</feature>
<sequence>MSKFVKLNQRYAVLEYPVTLKEMEEISKEFPKTERTFYEYAFKALRKVMKEDEKIYSFNVADPSLTKTGFIVVGEHNLYFVAMKGGLFGGAEAEVVKYADIKSVDFDIIKSPIALMNTGIIYLEMKGLLGSKKRTIRNIPDYNIDSIVKAIRERISVKA</sequence>
<comment type="caution">
    <text evidence="2">The sequence shown here is derived from an EMBL/GenBank/DDBJ whole genome shotgun (WGS) entry which is preliminary data.</text>
</comment>
<accession>A0ABC9VGK0</accession>